<evidence type="ECO:0000313" key="4">
    <source>
        <dbReference type="Proteomes" id="UP001595904"/>
    </source>
</evidence>
<keyword evidence="2" id="KW-1133">Transmembrane helix</keyword>
<dbReference type="Pfam" id="PF12277">
    <property type="entry name" value="DUF3618"/>
    <property type="match status" value="1"/>
</dbReference>
<sequence length="213" mass="23608">MNTSTHRHTADLEREGDEIRADMDRTLDEIERQLSPRELLDRSVEFVREHGSDLMREAGDTVRRNPLPVLLSAAGLVWLTAAVARSRSQNEGYRSHIDEDLDSFDDFAEGQGYASREYSTDDSTLRRAGSHFNEFVREQPVVVGALALAAGALLGAALPMTEYESRTMGPVHDRAMAKVSEAGRRGYEKVREAVAPATRESGDEGSPDNVRPH</sequence>
<evidence type="ECO:0000313" key="3">
    <source>
        <dbReference type="EMBL" id="MFC4312586.1"/>
    </source>
</evidence>
<feature type="transmembrane region" description="Helical" evidence="2">
    <location>
        <begin position="141"/>
        <end position="158"/>
    </location>
</feature>
<accession>A0ABV8SY77</accession>
<dbReference type="RefSeq" id="WP_380602111.1">
    <property type="nucleotide sequence ID" value="NZ_JBHSDU010000014.1"/>
</dbReference>
<keyword evidence="2" id="KW-0472">Membrane</keyword>
<feature type="region of interest" description="Disordered" evidence="1">
    <location>
        <begin position="180"/>
        <end position="213"/>
    </location>
</feature>
<evidence type="ECO:0000256" key="1">
    <source>
        <dbReference type="SAM" id="MobiDB-lite"/>
    </source>
</evidence>
<comment type="caution">
    <text evidence="3">The sequence shown here is derived from an EMBL/GenBank/DDBJ whole genome shotgun (WGS) entry which is preliminary data.</text>
</comment>
<protein>
    <submittedName>
        <fullName evidence="3">DUF3618 domain-containing protein</fullName>
    </submittedName>
</protein>
<gene>
    <name evidence="3" type="ORF">ACFPN2_26115</name>
</gene>
<organism evidence="3 4">
    <name type="scientific">Steroidobacter flavus</name>
    <dbReference type="NCBI Taxonomy" id="1842136"/>
    <lineage>
        <taxon>Bacteria</taxon>
        <taxon>Pseudomonadati</taxon>
        <taxon>Pseudomonadota</taxon>
        <taxon>Gammaproteobacteria</taxon>
        <taxon>Steroidobacterales</taxon>
        <taxon>Steroidobacteraceae</taxon>
        <taxon>Steroidobacter</taxon>
    </lineage>
</organism>
<proteinExistence type="predicted"/>
<feature type="compositionally biased region" description="Basic and acidic residues" evidence="1">
    <location>
        <begin position="180"/>
        <end position="192"/>
    </location>
</feature>
<reference evidence="4" key="1">
    <citation type="journal article" date="2019" name="Int. J. Syst. Evol. Microbiol.">
        <title>The Global Catalogue of Microorganisms (GCM) 10K type strain sequencing project: providing services to taxonomists for standard genome sequencing and annotation.</title>
        <authorList>
            <consortium name="The Broad Institute Genomics Platform"/>
            <consortium name="The Broad Institute Genome Sequencing Center for Infectious Disease"/>
            <person name="Wu L."/>
            <person name="Ma J."/>
        </authorList>
    </citation>
    <scope>NUCLEOTIDE SEQUENCE [LARGE SCALE GENOMIC DNA]</scope>
    <source>
        <strain evidence="4">CGMCC 1.10759</strain>
    </source>
</reference>
<dbReference type="EMBL" id="JBHSDU010000014">
    <property type="protein sequence ID" value="MFC4312586.1"/>
    <property type="molecule type" value="Genomic_DNA"/>
</dbReference>
<name>A0ABV8SY77_9GAMM</name>
<dbReference type="InterPro" id="IPR022062">
    <property type="entry name" value="DUF3618"/>
</dbReference>
<keyword evidence="4" id="KW-1185">Reference proteome</keyword>
<evidence type="ECO:0000256" key="2">
    <source>
        <dbReference type="SAM" id="Phobius"/>
    </source>
</evidence>
<dbReference type="Proteomes" id="UP001595904">
    <property type="component" value="Unassembled WGS sequence"/>
</dbReference>
<keyword evidence="2" id="KW-0812">Transmembrane</keyword>